<evidence type="ECO:0000256" key="4">
    <source>
        <dbReference type="ARBA" id="ARBA00022723"/>
    </source>
</evidence>
<dbReference type="GeneID" id="63830822"/>
<dbReference type="AlphaFoldDB" id="A0A165ER39"/>
<reference evidence="13 14" key="1">
    <citation type="journal article" date="2016" name="Mol. Biol. Evol.">
        <title>Comparative Genomics of Early-Diverging Mushroom-Forming Fungi Provides Insights into the Origins of Lignocellulose Decay Capabilities.</title>
        <authorList>
            <person name="Nagy L.G."/>
            <person name="Riley R."/>
            <person name="Tritt A."/>
            <person name="Adam C."/>
            <person name="Daum C."/>
            <person name="Floudas D."/>
            <person name="Sun H."/>
            <person name="Yadav J.S."/>
            <person name="Pangilinan J."/>
            <person name="Larsson K.H."/>
            <person name="Matsuura K."/>
            <person name="Barry K."/>
            <person name="Labutti K."/>
            <person name="Kuo R."/>
            <person name="Ohm R.A."/>
            <person name="Bhattacharya S.S."/>
            <person name="Shirouzu T."/>
            <person name="Yoshinaga Y."/>
            <person name="Martin F.M."/>
            <person name="Grigoriev I.V."/>
            <person name="Hibbett D.S."/>
        </authorList>
    </citation>
    <scope>NUCLEOTIDE SEQUENCE [LARGE SCALE GENOMIC DNA]</scope>
    <source>
        <strain evidence="13 14">93-53</strain>
    </source>
</reference>
<evidence type="ECO:0000256" key="11">
    <source>
        <dbReference type="ARBA" id="ARBA00046340"/>
    </source>
</evidence>
<comment type="cofactor">
    <cofactor evidence="1">
        <name>Cu(2+)</name>
        <dbReference type="ChEBI" id="CHEBI:29036"/>
    </cofactor>
</comment>
<dbReference type="GO" id="GO:0005576">
    <property type="term" value="C:extracellular region"/>
    <property type="evidence" value="ECO:0007669"/>
    <property type="project" value="UniProtKB-SubCell"/>
</dbReference>
<dbReference type="EMBL" id="KV427618">
    <property type="protein sequence ID" value="KZT07590.1"/>
    <property type="molecule type" value="Genomic_DNA"/>
</dbReference>
<gene>
    <name evidence="13" type="ORF">LAESUDRAFT_771743</name>
</gene>
<sequence length="303" mass="33564">MWHKSMYGFNVTQQTFNYDNRPVTPLVDYTFDQWWFHGFLGYPPNPGDAFELPAGQTVNTELSCDKGATSWYASSSGGDAGYGSNWPCPGQPSSQFHTTGEEDVRGCALAIAYKPDANDVQPDDFVVFSVNHTCVWNLNTAFDVPADMPSCPDGGCTCAWFWIHSDKSGAEQMYMNGFHCDVTGATSTTPIGTPMLPRRCGEDSDFNEAANPGNCTIGPKYPMYWMQAEQNNMFEGYYMPPAYNDIYGYHDGPQDDIFQDAYISSLGPSATAAARREVPDVAPTPAPGMVRRHRRHSKHDHGH</sequence>
<evidence type="ECO:0008006" key="15">
    <source>
        <dbReference type="Google" id="ProtNLM"/>
    </source>
</evidence>
<evidence type="ECO:0000256" key="10">
    <source>
        <dbReference type="ARBA" id="ARBA00023180"/>
    </source>
</evidence>
<evidence type="ECO:0000256" key="3">
    <source>
        <dbReference type="ARBA" id="ARBA00022525"/>
    </source>
</evidence>
<keyword evidence="10" id="KW-0325">Glycoprotein</keyword>
<feature type="region of interest" description="Disordered" evidence="12">
    <location>
        <begin position="272"/>
        <end position="303"/>
    </location>
</feature>
<evidence type="ECO:0000256" key="9">
    <source>
        <dbReference type="ARBA" id="ARBA00023157"/>
    </source>
</evidence>
<evidence type="ECO:0000313" key="13">
    <source>
        <dbReference type="EMBL" id="KZT07590.1"/>
    </source>
</evidence>
<keyword evidence="14" id="KW-1185">Reference proteome</keyword>
<dbReference type="Gene3D" id="2.70.50.70">
    <property type="match status" value="1"/>
</dbReference>
<dbReference type="STRING" id="1314785.A0A165ER39"/>
<evidence type="ECO:0000313" key="14">
    <source>
        <dbReference type="Proteomes" id="UP000076871"/>
    </source>
</evidence>
<accession>A0A165ER39</accession>
<evidence type="ECO:0000256" key="6">
    <source>
        <dbReference type="ARBA" id="ARBA00023002"/>
    </source>
</evidence>
<keyword evidence="6" id="KW-0560">Oxidoreductase</keyword>
<evidence type="ECO:0000256" key="2">
    <source>
        <dbReference type="ARBA" id="ARBA00004613"/>
    </source>
</evidence>
<dbReference type="InParanoid" id="A0A165ER39"/>
<evidence type="ECO:0000256" key="5">
    <source>
        <dbReference type="ARBA" id="ARBA00022729"/>
    </source>
</evidence>
<comment type="similarity">
    <text evidence="11">Belongs to the polysaccharide monooxygenase AA14 family.</text>
</comment>
<dbReference type="OrthoDB" id="2019572at2759"/>
<evidence type="ECO:0000256" key="12">
    <source>
        <dbReference type="SAM" id="MobiDB-lite"/>
    </source>
</evidence>
<keyword evidence="8" id="KW-0503">Monooxygenase</keyword>
<keyword evidence="5" id="KW-0732">Signal</keyword>
<proteinExistence type="inferred from homology"/>
<organism evidence="13 14">
    <name type="scientific">Laetiporus sulphureus 93-53</name>
    <dbReference type="NCBI Taxonomy" id="1314785"/>
    <lineage>
        <taxon>Eukaryota</taxon>
        <taxon>Fungi</taxon>
        <taxon>Dikarya</taxon>
        <taxon>Basidiomycota</taxon>
        <taxon>Agaricomycotina</taxon>
        <taxon>Agaricomycetes</taxon>
        <taxon>Polyporales</taxon>
        <taxon>Laetiporus</taxon>
    </lineage>
</organism>
<keyword evidence="3" id="KW-0964">Secreted</keyword>
<dbReference type="RefSeq" id="XP_040765330.1">
    <property type="nucleotide sequence ID" value="XM_040913794.1"/>
</dbReference>
<name>A0A165ER39_9APHY</name>
<protein>
    <recommendedName>
        <fullName evidence="15">Lytic polysaccharide monooxygenase</fullName>
    </recommendedName>
</protein>
<evidence type="ECO:0000256" key="8">
    <source>
        <dbReference type="ARBA" id="ARBA00023033"/>
    </source>
</evidence>
<feature type="compositionally biased region" description="Basic residues" evidence="12">
    <location>
        <begin position="290"/>
        <end position="303"/>
    </location>
</feature>
<dbReference type="Pfam" id="PF22810">
    <property type="entry name" value="LPMO_AA14"/>
    <property type="match status" value="1"/>
</dbReference>
<evidence type="ECO:0000256" key="1">
    <source>
        <dbReference type="ARBA" id="ARBA00001973"/>
    </source>
</evidence>
<dbReference type="GO" id="GO:0046872">
    <property type="term" value="F:metal ion binding"/>
    <property type="evidence" value="ECO:0007669"/>
    <property type="project" value="UniProtKB-KW"/>
</dbReference>
<dbReference type="Proteomes" id="UP000076871">
    <property type="component" value="Unassembled WGS sequence"/>
</dbReference>
<keyword evidence="4" id="KW-0479">Metal-binding</keyword>
<evidence type="ECO:0000256" key="7">
    <source>
        <dbReference type="ARBA" id="ARBA00023008"/>
    </source>
</evidence>
<dbReference type="GO" id="GO:0004497">
    <property type="term" value="F:monooxygenase activity"/>
    <property type="evidence" value="ECO:0007669"/>
    <property type="project" value="UniProtKB-KW"/>
</dbReference>
<comment type="subcellular location">
    <subcellularLocation>
        <location evidence="2">Secreted</location>
    </subcellularLocation>
</comment>
<keyword evidence="7" id="KW-0186">Copper</keyword>
<dbReference type="InterPro" id="IPR054497">
    <property type="entry name" value="LPMO_AA14"/>
</dbReference>
<keyword evidence="9" id="KW-1015">Disulfide bond</keyword>